<comment type="caution">
    <text evidence="1">The sequence shown here is derived from an EMBL/GenBank/DDBJ whole genome shotgun (WGS) entry which is preliminary data.</text>
</comment>
<organism evidence="1 2">
    <name type="scientific">Polarella glacialis</name>
    <name type="common">Dinoflagellate</name>
    <dbReference type="NCBI Taxonomy" id="89957"/>
    <lineage>
        <taxon>Eukaryota</taxon>
        <taxon>Sar</taxon>
        <taxon>Alveolata</taxon>
        <taxon>Dinophyceae</taxon>
        <taxon>Suessiales</taxon>
        <taxon>Suessiaceae</taxon>
        <taxon>Polarella</taxon>
    </lineage>
</organism>
<protein>
    <submittedName>
        <fullName evidence="1">Uncharacterized protein</fullName>
    </submittedName>
</protein>
<evidence type="ECO:0000313" key="1">
    <source>
        <dbReference type="EMBL" id="CAE8647703.1"/>
    </source>
</evidence>
<dbReference type="Proteomes" id="UP000626109">
    <property type="component" value="Unassembled WGS sequence"/>
</dbReference>
<evidence type="ECO:0000313" key="2">
    <source>
        <dbReference type="Proteomes" id="UP000626109"/>
    </source>
</evidence>
<accession>A0A813IAB5</accession>
<dbReference type="Gene3D" id="1.20.1270.60">
    <property type="entry name" value="Arfaptin homology (AH) domain/BAR domain"/>
    <property type="match status" value="1"/>
</dbReference>
<name>A0A813IAB5_POLGL</name>
<gene>
    <name evidence="1" type="ORF">PGLA2088_LOCUS5916</name>
</gene>
<proteinExistence type="predicted"/>
<dbReference type="EMBL" id="CAJNNW010005783">
    <property type="protein sequence ID" value="CAE8647703.1"/>
    <property type="molecule type" value="Genomic_DNA"/>
</dbReference>
<dbReference type="InterPro" id="IPR027267">
    <property type="entry name" value="AH/BAR_dom_sf"/>
</dbReference>
<sequence length="184" mass="20988">MTLANTLEDSSRFLVQDSVKTFTTEWNSAKERWFKGEAIDPVYEGVVRDFVQFDETLIGIFSQVGAFMKGVDQLSKGMTVLSDGVHALLSQKAEQQITSDSCKFKEASNAITRADAPHSAIAKLRRDMNFNILTPMQSHMANNKNLKVSLDIRKRRWVELQTCKKIWEDVQKKNLPTTHSRHIQ</sequence>
<reference evidence="1" key="1">
    <citation type="submission" date="2021-02" db="EMBL/GenBank/DDBJ databases">
        <authorList>
            <person name="Dougan E. K."/>
            <person name="Rhodes N."/>
            <person name="Thang M."/>
            <person name="Chan C."/>
        </authorList>
    </citation>
    <scope>NUCLEOTIDE SEQUENCE</scope>
</reference>
<dbReference type="AlphaFoldDB" id="A0A813IAB5"/>
<feature type="non-terminal residue" evidence="1">
    <location>
        <position position="1"/>
    </location>
</feature>